<evidence type="ECO:0000313" key="4">
    <source>
        <dbReference type="EMBL" id="MFC6385130.1"/>
    </source>
</evidence>
<dbReference type="Pfam" id="PF05065">
    <property type="entry name" value="Phage_capsid"/>
    <property type="match status" value="1"/>
</dbReference>
<sequence length="395" mass="43613">MNKKLLEMLNAINAKKQEVKDLIAADKLDEAKAAKNELVNLQNKFDLAKDLYDEEEKTATNNAQPATPVVEDKAKQHEAFVNIIKAGLSKQAVNEEDLKIYNAMTEADPVAGISEGGVTVPQDIRTQIMEMRRNLDALEPLVHVEPVTTLTGSRVIEVTADQVPFDNVDEAAQFPDVATPEFTTIEYKVAKKGGILKSSRELLQDTAENILAYLGNWIQKKARVTRNFMILSQLNTITAGKEVTIADFDDFKDVFNVILDPAIAISSVVLTNQDGFNWMDKQKDSEGNYILQKDPTQATRKLLFGIYPVHVVSNKVLPSVAVGDPVTSHTVPVYMGDFKEAITIFDRETLSIEISTEAGDLWGKDQTGIKVRERLDIKTVDGEAAVKGQISIPVA</sequence>
<name>A0ABW1WDC7_9BACL</name>
<organism evidence="4 5">
    <name type="scientific">Sporolactobacillus kofuensis</name>
    <dbReference type="NCBI Taxonomy" id="269672"/>
    <lineage>
        <taxon>Bacteria</taxon>
        <taxon>Bacillati</taxon>
        <taxon>Bacillota</taxon>
        <taxon>Bacilli</taxon>
        <taxon>Bacillales</taxon>
        <taxon>Sporolactobacillaceae</taxon>
        <taxon>Sporolactobacillus</taxon>
    </lineage>
</organism>
<evidence type="ECO:0000256" key="2">
    <source>
        <dbReference type="SAM" id="Coils"/>
    </source>
</evidence>
<evidence type="ECO:0000256" key="1">
    <source>
        <dbReference type="ARBA" id="ARBA00004328"/>
    </source>
</evidence>
<keyword evidence="2" id="KW-0175">Coiled coil</keyword>
<gene>
    <name evidence="4" type="ORF">ACFP7A_00825</name>
</gene>
<comment type="subcellular location">
    <subcellularLocation>
        <location evidence="1">Virion</location>
    </subcellularLocation>
</comment>
<dbReference type="InterPro" id="IPR054612">
    <property type="entry name" value="Phage_capsid-like_C"/>
</dbReference>
<accession>A0ABW1WDC7</accession>
<protein>
    <submittedName>
        <fullName evidence="4">Phage major capsid protein</fullName>
    </submittedName>
</protein>
<keyword evidence="5" id="KW-1185">Reference proteome</keyword>
<dbReference type="Gene3D" id="3.30.2400.10">
    <property type="entry name" value="Major capsid protein gp5"/>
    <property type="match status" value="1"/>
</dbReference>
<dbReference type="Gene3D" id="3.30.2320.10">
    <property type="entry name" value="hypothetical protein PF0899 domain"/>
    <property type="match status" value="1"/>
</dbReference>
<dbReference type="EMBL" id="JBHSTQ010000001">
    <property type="protein sequence ID" value="MFC6385130.1"/>
    <property type="molecule type" value="Genomic_DNA"/>
</dbReference>
<dbReference type="NCBIfam" id="TIGR01554">
    <property type="entry name" value="major_cap_HK97"/>
    <property type="match status" value="1"/>
</dbReference>
<reference evidence="5" key="1">
    <citation type="journal article" date="2019" name="Int. J. Syst. Evol. Microbiol.">
        <title>The Global Catalogue of Microorganisms (GCM) 10K type strain sequencing project: providing services to taxonomists for standard genome sequencing and annotation.</title>
        <authorList>
            <consortium name="The Broad Institute Genomics Platform"/>
            <consortium name="The Broad Institute Genome Sequencing Center for Infectious Disease"/>
            <person name="Wu L."/>
            <person name="Ma J."/>
        </authorList>
    </citation>
    <scope>NUCLEOTIDE SEQUENCE [LARGE SCALE GENOMIC DNA]</scope>
    <source>
        <strain evidence="5">CCUG 42001</strain>
    </source>
</reference>
<comment type="caution">
    <text evidence="4">The sequence shown here is derived from an EMBL/GenBank/DDBJ whole genome shotgun (WGS) entry which is preliminary data.</text>
</comment>
<dbReference type="Proteomes" id="UP001596267">
    <property type="component" value="Unassembled WGS sequence"/>
</dbReference>
<proteinExistence type="predicted"/>
<evidence type="ECO:0000313" key="5">
    <source>
        <dbReference type="Proteomes" id="UP001596267"/>
    </source>
</evidence>
<dbReference type="SUPFAM" id="SSF56563">
    <property type="entry name" value="Major capsid protein gp5"/>
    <property type="match status" value="1"/>
</dbReference>
<dbReference type="RefSeq" id="WP_253053717.1">
    <property type="nucleotide sequence ID" value="NZ_JAMXWN010000005.1"/>
</dbReference>
<feature type="domain" description="Phage capsid-like C-terminal" evidence="3">
    <location>
        <begin position="116"/>
        <end position="389"/>
    </location>
</feature>
<evidence type="ECO:0000259" key="3">
    <source>
        <dbReference type="Pfam" id="PF05065"/>
    </source>
</evidence>
<feature type="coiled-coil region" evidence="2">
    <location>
        <begin position="2"/>
        <end position="58"/>
    </location>
</feature>
<dbReference type="InterPro" id="IPR024455">
    <property type="entry name" value="Phage_capsid"/>
</dbReference>